<dbReference type="AlphaFoldDB" id="A0A0L0D723"/>
<dbReference type="GO" id="GO:0005737">
    <property type="term" value="C:cytoplasm"/>
    <property type="evidence" value="ECO:0007669"/>
    <property type="project" value="TreeGrafter"/>
</dbReference>
<name>A0A0L0D723_THETB</name>
<keyword evidence="3" id="KW-1185">Reference proteome</keyword>
<evidence type="ECO:0000313" key="3">
    <source>
        <dbReference type="Proteomes" id="UP000054408"/>
    </source>
</evidence>
<dbReference type="Proteomes" id="UP000054408">
    <property type="component" value="Unassembled WGS sequence"/>
</dbReference>
<feature type="domain" description="FAD dependent oxidoreductase" evidence="1">
    <location>
        <begin position="2"/>
        <end position="395"/>
    </location>
</feature>
<dbReference type="PANTHER" id="PTHR13847">
    <property type="entry name" value="SARCOSINE DEHYDROGENASE-RELATED"/>
    <property type="match status" value="1"/>
</dbReference>
<protein>
    <recommendedName>
        <fullName evidence="1">FAD dependent oxidoreductase domain-containing protein</fullName>
    </recommendedName>
</protein>
<dbReference type="RefSeq" id="XP_013758923.1">
    <property type="nucleotide sequence ID" value="XM_013903469.1"/>
</dbReference>
<dbReference type="Gene3D" id="3.50.50.60">
    <property type="entry name" value="FAD/NAD(P)-binding domain"/>
    <property type="match status" value="1"/>
</dbReference>
<dbReference type="GeneID" id="25563694"/>
<sequence length="433" mass="44224">MATAYAALSGGASSVVVVEAGRVASGASGRNGGQLWPSFRVPHDIVSPDELPDNLVAAFDFDYACLRDIADFAARTVGAEAIGLELGGGLGVEIIPDPLCWSDMETAIVPVLQALHTSSLNSAALGANNKPMAMDSLSHSAASHFGNAGGVVAEPECGTIDPVAFCFAVADAAAAAAEARGSVFAIAEETTALRLEAAPAGCVRVVLADGSAVIATTVVLAVNGYHLVPDLFPPWLAECGELVWTTPRELVAAYPVPSAPAAMAAMRDALGSPDPFLISLPDEVYGRQAYDSIVFGSSVQLPAGGSDSDPDAIAVGDELASLVGELCAPDEPLPPPTRIWSGRLAYTADNLPLIGPVTAPGSTYVADGLAADSPVFLVGGYSGNGMTKALRAGYCAGKWACARLNLDPATLPPWMAGVAIPAAFDPMRFSPYQ</sequence>
<dbReference type="SUPFAM" id="SSF51905">
    <property type="entry name" value="FAD/NAD(P)-binding domain"/>
    <property type="match status" value="1"/>
</dbReference>
<gene>
    <name evidence="2" type="ORF">AMSG_04132</name>
</gene>
<dbReference type="Pfam" id="PF01266">
    <property type="entry name" value="DAO"/>
    <property type="match status" value="1"/>
</dbReference>
<organism evidence="2 3">
    <name type="scientific">Thecamonas trahens ATCC 50062</name>
    <dbReference type="NCBI Taxonomy" id="461836"/>
    <lineage>
        <taxon>Eukaryota</taxon>
        <taxon>Apusozoa</taxon>
        <taxon>Apusomonadida</taxon>
        <taxon>Apusomonadidae</taxon>
        <taxon>Thecamonas</taxon>
    </lineage>
</organism>
<evidence type="ECO:0000313" key="2">
    <source>
        <dbReference type="EMBL" id="KNC47901.1"/>
    </source>
</evidence>
<dbReference type="EMBL" id="GL349449">
    <property type="protein sequence ID" value="KNC47901.1"/>
    <property type="molecule type" value="Genomic_DNA"/>
</dbReference>
<accession>A0A0L0D723</accession>
<dbReference type="Gene3D" id="3.30.9.10">
    <property type="entry name" value="D-Amino Acid Oxidase, subunit A, domain 2"/>
    <property type="match status" value="1"/>
</dbReference>
<dbReference type="InterPro" id="IPR036188">
    <property type="entry name" value="FAD/NAD-bd_sf"/>
</dbReference>
<evidence type="ECO:0000259" key="1">
    <source>
        <dbReference type="Pfam" id="PF01266"/>
    </source>
</evidence>
<reference evidence="2 3" key="1">
    <citation type="submission" date="2010-05" db="EMBL/GenBank/DDBJ databases">
        <title>The Genome Sequence of Thecamonas trahens ATCC 50062.</title>
        <authorList>
            <consortium name="The Broad Institute Genome Sequencing Platform"/>
            <person name="Russ C."/>
            <person name="Cuomo C."/>
            <person name="Shea T."/>
            <person name="Young S.K."/>
            <person name="Zeng Q."/>
            <person name="Koehrsen M."/>
            <person name="Haas B."/>
            <person name="Borodovsky M."/>
            <person name="Guigo R."/>
            <person name="Alvarado L."/>
            <person name="Berlin A."/>
            <person name="Bochicchio J."/>
            <person name="Borenstein D."/>
            <person name="Chapman S."/>
            <person name="Chen Z."/>
            <person name="Freedman E."/>
            <person name="Gellesch M."/>
            <person name="Goldberg J."/>
            <person name="Griggs A."/>
            <person name="Gujja S."/>
            <person name="Heilman E."/>
            <person name="Heiman D."/>
            <person name="Hepburn T."/>
            <person name="Howarth C."/>
            <person name="Jen D."/>
            <person name="Larson L."/>
            <person name="Mehta T."/>
            <person name="Park D."/>
            <person name="Pearson M."/>
            <person name="Roberts A."/>
            <person name="Saif S."/>
            <person name="Shenoy N."/>
            <person name="Sisk P."/>
            <person name="Stolte C."/>
            <person name="Sykes S."/>
            <person name="Thomson T."/>
            <person name="Walk T."/>
            <person name="White J."/>
            <person name="Yandava C."/>
            <person name="Burger G."/>
            <person name="Gray M.W."/>
            <person name="Holland P.W.H."/>
            <person name="King N."/>
            <person name="Lang F.B.F."/>
            <person name="Roger A.J."/>
            <person name="Ruiz-Trillo I."/>
            <person name="Lander E."/>
            <person name="Nusbaum C."/>
        </authorList>
    </citation>
    <scope>NUCLEOTIDE SEQUENCE [LARGE SCALE GENOMIC DNA]</scope>
    <source>
        <strain evidence="2 3">ATCC 50062</strain>
    </source>
</reference>
<proteinExistence type="predicted"/>
<dbReference type="InterPro" id="IPR006076">
    <property type="entry name" value="FAD-dep_OxRdtase"/>
</dbReference>